<sequence length="128" mass="13153">MLNDPEVLRDCIPGCQELEGSAEEGFAATVKLKIGPVGATFKGAVTLSNLNPPESYTITGEGKGGVAGFATGGADVHLTEDGDDTILRYEVNAKVGGKLAQLGSRLIKSTSDKLAGEFFGCFAEKASG</sequence>
<dbReference type="InterPro" id="IPR023393">
    <property type="entry name" value="START-like_dom_sf"/>
</dbReference>
<protein>
    <submittedName>
        <fullName evidence="1">Carbon monoxide dehydrogenase subunit G (CoxG) family protein</fullName>
    </submittedName>
</protein>
<dbReference type="InterPro" id="IPR010419">
    <property type="entry name" value="CO_DH_gsu"/>
</dbReference>
<dbReference type="CDD" id="cd05018">
    <property type="entry name" value="CoxG"/>
    <property type="match status" value="1"/>
</dbReference>
<name>A0A0B5E1R7_9RHOB</name>
<gene>
    <name evidence="1" type="ORF">P73_4459</name>
</gene>
<dbReference type="PANTHER" id="PTHR38588:SF1">
    <property type="entry name" value="BLL0334 PROTEIN"/>
    <property type="match status" value="1"/>
</dbReference>
<proteinExistence type="predicted"/>
<dbReference type="Gene3D" id="3.30.530.20">
    <property type="match status" value="1"/>
</dbReference>
<accession>A0A0B5E1R7</accession>
<organism evidence="1 2">
    <name type="scientific">Celeribacter indicus</name>
    <dbReference type="NCBI Taxonomy" id="1208324"/>
    <lineage>
        <taxon>Bacteria</taxon>
        <taxon>Pseudomonadati</taxon>
        <taxon>Pseudomonadota</taxon>
        <taxon>Alphaproteobacteria</taxon>
        <taxon>Rhodobacterales</taxon>
        <taxon>Roseobacteraceae</taxon>
        <taxon>Celeribacter</taxon>
    </lineage>
</organism>
<dbReference type="Pfam" id="PF06240">
    <property type="entry name" value="COXG"/>
    <property type="match status" value="1"/>
</dbReference>
<reference evidence="1 2" key="1">
    <citation type="journal article" date="2014" name="Int. J. Syst. Evol. Microbiol.">
        <title>Celeribacter indicus sp. nov., a polycyclic aromatic hydrocarbon-degrading bacterium from deep-sea sediment and reclassification of Huaishuia halophila as Celeribacter halophilus comb. nov.</title>
        <authorList>
            <person name="Lai Q."/>
            <person name="Cao J."/>
            <person name="Yuan J."/>
            <person name="Li F."/>
            <person name="Shao Z."/>
        </authorList>
    </citation>
    <scope>NUCLEOTIDE SEQUENCE [LARGE SCALE GENOMIC DNA]</scope>
    <source>
        <strain evidence="1">P73</strain>
        <plasmid evidence="2">Plasmid pP73A</plasmid>
    </source>
</reference>
<dbReference type="EMBL" id="CP004394">
    <property type="protein sequence ID" value="AJE49174.1"/>
    <property type="molecule type" value="Genomic_DNA"/>
</dbReference>
<geneLocation type="plasmid" evidence="1 2">
    <name>pP73A</name>
</geneLocation>
<keyword evidence="2" id="KW-1185">Reference proteome</keyword>
<dbReference type="SUPFAM" id="SSF55961">
    <property type="entry name" value="Bet v1-like"/>
    <property type="match status" value="1"/>
</dbReference>
<evidence type="ECO:0000313" key="2">
    <source>
        <dbReference type="Proteomes" id="UP000031521"/>
    </source>
</evidence>
<evidence type="ECO:0000313" key="1">
    <source>
        <dbReference type="EMBL" id="AJE49174.1"/>
    </source>
</evidence>
<dbReference type="HOGENOM" id="CLU_046420_1_0_5"/>
<keyword evidence="1" id="KW-0614">Plasmid</keyword>
<dbReference type="KEGG" id="cid:P73_4459"/>
<dbReference type="AlphaFoldDB" id="A0A0B5E1R7"/>
<dbReference type="Proteomes" id="UP000031521">
    <property type="component" value="Plasmid pP73A"/>
</dbReference>
<dbReference type="PANTHER" id="PTHR38588">
    <property type="entry name" value="BLL0334 PROTEIN"/>
    <property type="match status" value="1"/>
</dbReference>